<keyword evidence="3" id="KW-1185">Reference proteome</keyword>
<organism evidence="2 3">
    <name type="scientific">Anaeromassilibacillus senegalensis</name>
    <dbReference type="NCBI Taxonomy" id="1673717"/>
    <lineage>
        <taxon>Bacteria</taxon>
        <taxon>Bacillati</taxon>
        <taxon>Bacillota</taxon>
        <taxon>Clostridia</taxon>
        <taxon>Eubacteriales</taxon>
        <taxon>Acutalibacteraceae</taxon>
        <taxon>Anaeromassilibacillus</taxon>
    </lineage>
</organism>
<sequence length="56" mass="6362">MKRNTNARIFAVSFYTTLCVLVLAIGILEVDYYSRQTGFGDDQTLIHALTGWDLHL</sequence>
<evidence type="ECO:0000256" key="1">
    <source>
        <dbReference type="SAM" id="Phobius"/>
    </source>
</evidence>
<dbReference type="EMBL" id="JAKNHQ010000006">
    <property type="protein sequence ID" value="MCG4610538.1"/>
    <property type="molecule type" value="Genomic_DNA"/>
</dbReference>
<feature type="transmembrane region" description="Helical" evidence="1">
    <location>
        <begin position="7"/>
        <end position="28"/>
    </location>
</feature>
<keyword evidence="1" id="KW-0472">Membrane</keyword>
<keyword evidence="1" id="KW-1133">Transmembrane helix</keyword>
<dbReference type="RefSeq" id="WP_172749687.1">
    <property type="nucleotide sequence ID" value="NZ_JAKNHQ010000006.1"/>
</dbReference>
<evidence type="ECO:0000313" key="2">
    <source>
        <dbReference type="EMBL" id="MCG4610538.1"/>
    </source>
</evidence>
<comment type="caution">
    <text evidence="2">The sequence shown here is derived from an EMBL/GenBank/DDBJ whole genome shotgun (WGS) entry which is preliminary data.</text>
</comment>
<gene>
    <name evidence="2" type="ORF">L0P57_06270</name>
</gene>
<dbReference type="Proteomes" id="UP001298681">
    <property type="component" value="Unassembled WGS sequence"/>
</dbReference>
<proteinExistence type="predicted"/>
<name>A0ABS9MI96_9FIRM</name>
<reference evidence="2 3" key="1">
    <citation type="submission" date="2022-01" db="EMBL/GenBank/DDBJ databases">
        <title>Collection of gut derived symbiotic bacterial strains cultured from healthy donors.</title>
        <authorList>
            <person name="Lin H."/>
            <person name="Kohout C."/>
            <person name="Waligurski E."/>
            <person name="Pamer E.G."/>
        </authorList>
    </citation>
    <scope>NUCLEOTIDE SEQUENCE [LARGE SCALE GENOMIC DNA]</scope>
    <source>
        <strain evidence="2 3">DFI.7.58</strain>
    </source>
</reference>
<protein>
    <recommendedName>
        <fullName evidence="4">Two-component sensor histidine kinase</fullName>
    </recommendedName>
</protein>
<evidence type="ECO:0000313" key="3">
    <source>
        <dbReference type="Proteomes" id="UP001298681"/>
    </source>
</evidence>
<accession>A0ABS9MI96</accession>
<keyword evidence="1" id="KW-0812">Transmembrane</keyword>
<evidence type="ECO:0008006" key="4">
    <source>
        <dbReference type="Google" id="ProtNLM"/>
    </source>
</evidence>